<dbReference type="GO" id="GO:0003677">
    <property type="term" value="F:DNA binding"/>
    <property type="evidence" value="ECO:0007669"/>
    <property type="project" value="UniProtKB-KW"/>
</dbReference>
<keyword evidence="3" id="KW-0238">DNA-binding</keyword>
<keyword evidence="1" id="KW-0678">Repressor</keyword>
<dbReference type="Proteomes" id="UP000198221">
    <property type="component" value="Chromosome I"/>
</dbReference>
<dbReference type="Pfam" id="PF13411">
    <property type="entry name" value="MerR_1"/>
    <property type="match status" value="1"/>
</dbReference>
<dbReference type="RefSeq" id="WP_331716701.1">
    <property type="nucleotide sequence ID" value="NZ_LT607754.1"/>
</dbReference>
<dbReference type="SUPFAM" id="SSF46955">
    <property type="entry name" value="Putative DNA-binding domain"/>
    <property type="match status" value="1"/>
</dbReference>
<keyword evidence="7" id="KW-1185">Reference proteome</keyword>
<organism evidence="6 7">
    <name type="scientific">Micromonospora inositola</name>
    <dbReference type="NCBI Taxonomy" id="47865"/>
    <lineage>
        <taxon>Bacteria</taxon>
        <taxon>Bacillati</taxon>
        <taxon>Actinomycetota</taxon>
        <taxon>Actinomycetes</taxon>
        <taxon>Micromonosporales</taxon>
        <taxon>Micromonosporaceae</taxon>
        <taxon>Micromonospora</taxon>
    </lineage>
</organism>
<feature type="domain" description="HTH merR-type" evidence="5">
    <location>
        <begin position="3"/>
        <end position="72"/>
    </location>
</feature>
<protein>
    <submittedName>
        <fullName evidence="6">MerR HTH family regulatory protein</fullName>
    </submittedName>
</protein>
<keyword evidence="2" id="KW-0805">Transcription regulation</keyword>
<dbReference type="PRINTS" id="PR00040">
    <property type="entry name" value="HTHMERR"/>
</dbReference>
<proteinExistence type="predicted"/>
<gene>
    <name evidence="6" type="ORF">GA0070613_5180</name>
</gene>
<evidence type="ECO:0000313" key="6">
    <source>
        <dbReference type="EMBL" id="SCG72867.1"/>
    </source>
</evidence>
<dbReference type="PANTHER" id="PTHR30204:SF69">
    <property type="entry name" value="MERR-FAMILY TRANSCRIPTIONAL REGULATOR"/>
    <property type="match status" value="1"/>
</dbReference>
<dbReference type="AlphaFoldDB" id="A0A1C5JQS8"/>
<sequence length="157" mass="16705">MTGLRSGEVAAAAGFNPQTLRYYERRGLLAVPSRSPGGHRVYPPETVALLRVVKAAQRLGFTLDEVAGLLEVGGGVGRPTCGPGRRRSWPRWTRGSPICGWLPGRCGRPSRTVARIWWSARARRAARSRSMCRGSGASGVGEACRPGVGPALGRVTA</sequence>
<dbReference type="EMBL" id="LT607754">
    <property type="protein sequence ID" value="SCG72867.1"/>
    <property type="molecule type" value="Genomic_DNA"/>
</dbReference>
<dbReference type="InterPro" id="IPR009061">
    <property type="entry name" value="DNA-bd_dom_put_sf"/>
</dbReference>
<reference evidence="7" key="1">
    <citation type="submission" date="2016-06" db="EMBL/GenBank/DDBJ databases">
        <authorList>
            <person name="Varghese N."/>
            <person name="Submissions Spin"/>
        </authorList>
    </citation>
    <scope>NUCLEOTIDE SEQUENCE [LARGE SCALE GENOMIC DNA]</scope>
    <source>
        <strain evidence="7">DSM 43819</strain>
    </source>
</reference>
<dbReference type="InterPro" id="IPR047057">
    <property type="entry name" value="MerR_fam"/>
</dbReference>
<evidence type="ECO:0000313" key="7">
    <source>
        <dbReference type="Proteomes" id="UP000198221"/>
    </source>
</evidence>
<evidence type="ECO:0000256" key="1">
    <source>
        <dbReference type="ARBA" id="ARBA00022491"/>
    </source>
</evidence>
<dbReference type="PROSITE" id="PS50937">
    <property type="entry name" value="HTH_MERR_2"/>
    <property type="match status" value="1"/>
</dbReference>
<evidence type="ECO:0000256" key="2">
    <source>
        <dbReference type="ARBA" id="ARBA00023015"/>
    </source>
</evidence>
<dbReference type="InterPro" id="IPR000551">
    <property type="entry name" value="MerR-type_HTH_dom"/>
</dbReference>
<evidence type="ECO:0000256" key="4">
    <source>
        <dbReference type="ARBA" id="ARBA00023163"/>
    </source>
</evidence>
<name>A0A1C5JQS8_9ACTN</name>
<evidence type="ECO:0000259" key="5">
    <source>
        <dbReference type="PROSITE" id="PS50937"/>
    </source>
</evidence>
<accession>A0A1C5JQS8</accession>
<evidence type="ECO:0000256" key="3">
    <source>
        <dbReference type="ARBA" id="ARBA00023125"/>
    </source>
</evidence>
<keyword evidence="4" id="KW-0804">Transcription</keyword>
<dbReference type="Gene3D" id="1.10.1660.10">
    <property type="match status" value="1"/>
</dbReference>
<dbReference type="GO" id="GO:0003700">
    <property type="term" value="F:DNA-binding transcription factor activity"/>
    <property type="evidence" value="ECO:0007669"/>
    <property type="project" value="InterPro"/>
</dbReference>
<dbReference type="SMART" id="SM00422">
    <property type="entry name" value="HTH_MERR"/>
    <property type="match status" value="1"/>
</dbReference>
<dbReference type="PANTHER" id="PTHR30204">
    <property type="entry name" value="REDOX-CYCLING DRUG-SENSING TRANSCRIPTIONAL ACTIVATOR SOXR"/>
    <property type="match status" value="1"/>
</dbReference>